<reference evidence="1" key="1">
    <citation type="journal article" date="2014" name="Front. Microbiol.">
        <title>High frequency of phylogenetically diverse reductive dehalogenase-homologous genes in deep subseafloor sedimentary metagenomes.</title>
        <authorList>
            <person name="Kawai M."/>
            <person name="Futagami T."/>
            <person name="Toyoda A."/>
            <person name="Takaki Y."/>
            <person name="Nishi S."/>
            <person name="Hori S."/>
            <person name="Arai W."/>
            <person name="Tsubouchi T."/>
            <person name="Morono Y."/>
            <person name="Uchiyama I."/>
            <person name="Ito T."/>
            <person name="Fujiyama A."/>
            <person name="Inagaki F."/>
            <person name="Takami H."/>
        </authorList>
    </citation>
    <scope>NUCLEOTIDE SEQUENCE</scope>
    <source>
        <strain evidence="1">Expedition CK06-06</strain>
    </source>
</reference>
<gene>
    <name evidence="1" type="ORF">S01H4_37903</name>
</gene>
<evidence type="ECO:0000313" key="1">
    <source>
        <dbReference type="EMBL" id="GAH03508.1"/>
    </source>
</evidence>
<sequence>MAIAACSGGGSSQDEHRPAAVTAFDLPADGELPGWSLVTEPEHFEADNLWEYINGQADFFIDYGFVRVDTAEYRNDQESSSVVLEVYRMGRPQEAFGIFAAERTPDDRPLEVGAQAYLGANVLGFWQAEQYVKLTSFDEGPAVEQLLIGLAEEISSRIPSQERELETLLLFPEDGRVEASERFIPKNFLGQPYLSDAYRVDYTYDDQQVQLFVVDTASPEEAQSHFKRLEDFHRGRDQGQVTLETTEDPPMLIVDGPSKTVVFQLDHRLGGAIGMRSLDTGRAAAVALAEKI</sequence>
<accession>X1E4E0</accession>
<dbReference type="AlphaFoldDB" id="X1E4E0"/>
<comment type="caution">
    <text evidence="1">The sequence shown here is derived from an EMBL/GenBank/DDBJ whole genome shotgun (WGS) entry which is preliminary data.</text>
</comment>
<dbReference type="Pfam" id="PF20244">
    <property type="entry name" value="DUF6599"/>
    <property type="match status" value="1"/>
</dbReference>
<protein>
    <submittedName>
        <fullName evidence="1">Uncharacterized protein</fullName>
    </submittedName>
</protein>
<organism evidence="1">
    <name type="scientific">marine sediment metagenome</name>
    <dbReference type="NCBI Taxonomy" id="412755"/>
    <lineage>
        <taxon>unclassified sequences</taxon>
        <taxon>metagenomes</taxon>
        <taxon>ecological metagenomes</taxon>
    </lineage>
</organism>
<proteinExistence type="predicted"/>
<name>X1E4E0_9ZZZZ</name>
<dbReference type="InterPro" id="IPR046534">
    <property type="entry name" value="DUF6599"/>
</dbReference>
<dbReference type="EMBL" id="BART01020392">
    <property type="protein sequence ID" value="GAH03508.1"/>
    <property type="molecule type" value="Genomic_DNA"/>
</dbReference>
<feature type="non-terminal residue" evidence="1">
    <location>
        <position position="292"/>
    </location>
</feature>